<feature type="compositionally biased region" description="Low complexity" evidence="1">
    <location>
        <begin position="355"/>
        <end position="366"/>
    </location>
</feature>
<feature type="compositionally biased region" description="Low complexity" evidence="1">
    <location>
        <begin position="498"/>
        <end position="522"/>
    </location>
</feature>
<protein>
    <submittedName>
        <fullName evidence="2">A2 mating type protein</fullName>
    </submittedName>
</protein>
<dbReference type="AlphaFoldDB" id="S5RTM4"/>
<feature type="region of interest" description="Disordered" evidence="1">
    <location>
        <begin position="425"/>
        <end position="542"/>
    </location>
</feature>
<feature type="compositionally biased region" description="Polar residues" evidence="1">
    <location>
        <begin position="488"/>
        <end position="497"/>
    </location>
</feature>
<dbReference type="EMBL" id="KF280356">
    <property type="protein sequence ID" value="AGS09203.1"/>
    <property type="molecule type" value="Genomic_DNA"/>
</dbReference>
<sequence>MSFVSKNCLSNPLNDFSRVLFVLSQLHRRVLRSHLELGLPSTDCDSPTVGSSHSPSAMPAEACPLFPLPQPLTSDLIALGISPATALYLSSAYLKAVTRLKAKFETQLHRAYCACTEIKYPEGIAAPQSESHIRSIYASQFKQMVRSWAEIGMSSTRRRLLRTSLKSRFHVSLSCLRPVASKEADFGTLPHMDRETIDANVLDASNKMEPSPPHISINKKTKHCAGLATRRSTGRSCCHRMPDQTILERHRPTPVIKADPDAGLKSTEGVAIKSAKSQDLAGKNHFPTSWDLTSFIHDFDGLSIRDRSETVSSGNEEPFVTCKVSPSKRISNLFKPSSSTTNRLPISAEVQSAASSSRPRTSQKSSCDIYGHSASSPSASKTIQSARRRKIAPCPNRDRSMQSTYKGPDIFSLQTNDLTITSSAANAKELSDPTSHCLSPSASTHTRRRKIAPLPPRHPSTPTTDIAVIISPDVRRSSQRPSHKPLGSRQSTTGTSGRLTGPLSRSPSLTSLSSDESGLSCSDELETPPSSPTLPSTTSSAFSVSPDEYRFLSATFLHDISPAPQLLKAEIPRPRTFTFSARDEGYPRFPSSR</sequence>
<name>S5RTM4_9AGAM</name>
<feature type="region of interest" description="Disordered" evidence="1">
    <location>
        <begin position="331"/>
        <end position="409"/>
    </location>
</feature>
<evidence type="ECO:0000256" key="1">
    <source>
        <dbReference type="SAM" id="MobiDB-lite"/>
    </source>
</evidence>
<organism evidence="2">
    <name type="scientific">Heterobasidion occidentale</name>
    <dbReference type="NCBI Taxonomy" id="942053"/>
    <lineage>
        <taxon>Eukaryota</taxon>
        <taxon>Fungi</taxon>
        <taxon>Dikarya</taxon>
        <taxon>Basidiomycota</taxon>
        <taxon>Agaricomycotina</taxon>
        <taxon>Agaricomycetes</taxon>
        <taxon>Russulales</taxon>
        <taxon>Bondarzewiaceae</taxon>
        <taxon>Heterobasidion</taxon>
    </lineage>
</organism>
<feature type="compositionally biased region" description="Polar residues" evidence="1">
    <location>
        <begin position="373"/>
        <end position="385"/>
    </location>
</feature>
<reference evidence="2" key="2">
    <citation type="submission" date="2013-06" db="EMBL/GenBank/DDBJ databases">
        <authorList>
            <person name="van Diepen L.T.A."/>
            <person name="Olson A."/>
            <person name="Ihrmark K."/>
            <person name="Stenlid J."/>
            <person name="James T.Y."/>
        </authorList>
    </citation>
    <scope>NUCLEOTIDE SEQUENCE</scope>
    <source>
        <strain evidence="2">B1142</strain>
    </source>
</reference>
<accession>S5RTM4</accession>
<reference evidence="2" key="1">
    <citation type="journal article" date="2013" name="Mol. Biol. Evol.">
        <title>Extensive trans-specific polymorphism at the mating type locus of the root decay fungus heterobasidion.</title>
        <authorList>
            <person name="van Diepen L.T."/>
            <person name="Olson A."/>
            <person name="Ihrmark K."/>
            <person name="Stenlid J."/>
            <person name="James T.Y."/>
        </authorList>
    </citation>
    <scope>NUCLEOTIDE SEQUENCE</scope>
    <source>
        <strain evidence="2">B1142</strain>
    </source>
</reference>
<proteinExistence type="predicted"/>
<feature type="compositionally biased region" description="Polar residues" evidence="1">
    <location>
        <begin position="432"/>
        <end position="444"/>
    </location>
</feature>
<evidence type="ECO:0000313" key="2">
    <source>
        <dbReference type="EMBL" id="AGS09203.1"/>
    </source>
</evidence>
<feature type="compositionally biased region" description="Polar residues" evidence="1">
    <location>
        <begin position="331"/>
        <end position="354"/>
    </location>
</feature>